<dbReference type="HOGENOM" id="CLU_263635_0_0_1"/>
<keyword evidence="3" id="KW-1185">Reference proteome</keyword>
<reference evidence="2" key="3">
    <citation type="submission" date="2015-02" db="UniProtKB">
        <authorList>
            <consortium name="EnsemblProtists"/>
        </authorList>
    </citation>
    <scope>IDENTIFICATION</scope>
    <source>
        <strain evidence="2">DAOM BR144</strain>
    </source>
</reference>
<dbReference type="EnsemblProtists" id="PYU1_T013454">
    <property type="protein sequence ID" value="PYU1_T013454"/>
    <property type="gene ID" value="PYU1_G013425"/>
</dbReference>
<sequence>MDSLFVRSLALAAPSSAEAHCLVSASRATADGTFAVASAVEGVIRVYAASCAALLHEFASIHRRIYALHYTSFSDSLVTLESDVPPRQESDGKGYEYGDDDDAETFLCVYHDWRERKMVRGYTLPLGVLESPSSKRKADCVAVCSFTGRVVIAMGTVLNIWQCSRGFFEHVMELKVDMSQQHAYLQVEFVAIHGVYVAYASQTEVRVMEIHVRSTKDAENYSSKPLSLSAAAATQLPHHDKEPPMQHDAAGRLVPDDDADCMNIATLDDISAFVDVPVPYGKQDDGDRDDVHEKRIFDEQDHTPLVLGRNEAQQEAWNLAGLVKSQDIRVNQALSYFVSEQDVHVLLQRFLPPNHCVRSLTFLPETIDNQVSVEARSYTRLLVATEKNAFLYYFLSQEADLTRKKMAKKLFGKGERGATKSRGMHKPIKVGKVVVGKTRDSFASLDDDGDDDTGDGETDDGDTESGRVVMHYTFSSPVSCITANSSFLFAATLSGLQVWSIWSPCHYVAASRALSTSLVPQPAQPQLLCTQPLPFPVSQIAALDSYVVLLPRSSVDRHRQQLPRDFIRMSSLVAADRLPESEFEMRYSQQHMSSLDKSVQRNVLIFQQSPPSLIFSYVRKGIVSSNKENELKASQIDLLLSLFSLYRYRADVGFDVLHLHNTTESVDYEHSYNAMVDEKEKLALELETRLYDTIAKACAADLAEIFTSESHRNLTRAALLYVASNVPSSEVMHRLQAIMGADNRSEVIDATGKYLEAFVFPSPEALPSVGSSPKSYTSIKRSDSANERDFTRTVLLHYGKYAPEQLSRLIVDSTLVWSLEDIEFALEKLAESSSQSVLVKIGTLVLILRASSFSSDEWDTFKQLRESAGAESLAEFLSTCSYESMSIHVKHLLTDHLDALVHLSVTHPEFLVQTATNSESEMVHNGNRIVSSSLAQALLENAPLVLLQILERVFNSAVRRQEAVFSSLLFCLSVIGEAAELSIQRLTSYRSFRTSDNASSSSAATATPFVGNQTFVLRFLVFVLETFPTLETLVDKDELHDDEDDLKRVKAAIGMELMTLCVKLSSSVGQQSTLTIAATNDSRIEMTLLELFHQDGLETQRYGMLPEWVHEYLETRCLSNAPESLRACLRFLFNLTLVLQQEADLISPTDVLSLYDADVASGTKKKTVTKKKNKTSAAATPPSPSWNLENNFAALIVLLTLPRVSRTIDGLQLIAARTDFINLFLPYGKCYCVTLEEWRFLIKTLSDTHSTEYDDASSDEAAILESVLNHICSTLGPEDLLLVLPDDGDLAMYMATLEASVRLDEAREKTRGAQPYAHAVRAK</sequence>
<dbReference type="PANTHER" id="PTHR28633">
    <property type="entry name" value="HERMANSKY-PUDLAK SYNDROME 3 PROTEIN"/>
    <property type="match status" value="1"/>
</dbReference>
<dbReference type="EMBL" id="GL376593">
    <property type="status" value="NOT_ANNOTATED_CDS"/>
    <property type="molecule type" value="Genomic_DNA"/>
</dbReference>
<dbReference type="InParanoid" id="K3X8A5"/>
<feature type="region of interest" description="Disordered" evidence="1">
    <location>
        <begin position="442"/>
        <end position="465"/>
    </location>
</feature>
<protein>
    <submittedName>
        <fullName evidence="2">Uncharacterized protein</fullName>
    </submittedName>
</protein>
<evidence type="ECO:0000256" key="1">
    <source>
        <dbReference type="SAM" id="MobiDB-lite"/>
    </source>
</evidence>
<dbReference type="InterPro" id="IPR017216">
    <property type="entry name" value="HPS3"/>
</dbReference>
<dbReference type="Proteomes" id="UP000019132">
    <property type="component" value="Unassembled WGS sequence"/>
</dbReference>
<accession>K3X8A5</accession>
<proteinExistence type="predicted"/>
<organism evidence="2 3">
    <name type="scientific">Globisporangium ultimum (strain ATCC 200006 / CBS 805.95 / DAOM BR144)</name>
    <name type="common">Pythium ultimum</name>
    <dbReference type="NCBI Taxonomy" id="431595"/>
    <lineage>
        <taxon>Eukaryota</taxon>
        <taxon>Sar</taxon>
        <taxon>Stramenopiles</taxon>
        <taxon>Oomycota</taxon>
        <taxon>Peronosporomycetes</taxon>
        <taxon>Pythiales</taxon>
        <taxon>Pythiaceae</taxon>
        <taxon>Globisporangium</taxon>
    </lineage>
</organism>
<reference evidence="3" key="1">
    <citation type="journal article" date="2010" name="Genome Biol.">
        <title>Genome sequence of the necrotrophic plant pathogen Pythium ultimum reveals original pathogenicity mechanisms and effector repertoire.</title>
        <authorList>
            <person name="Levesque C.A."/>
            <person name="Brouwer H."/>
            <person name="Cano L."/>
            <person name="Hamilton J.P."/>
            <person name="Holt C."/>
            <person name="Huitema E."/>
            <person name="Raffaele S."/>
            <person name="Robideau G.P."/>
            <person name="Thines M."/>
            <person name="Win J."/>
            <person name="Zerillo M.M."/>
            <person name="Beakes G.W."/>
            <person name="Boore J.L."/>
            <person name="Busam D."/>
            <person name="Dumas B."/>
            <person name="Ferriera S."/>
            <person name="Fuerstenberg S.I."/>
            <person name="Gachon C.M."/>
            <person name="Gaulin E."/>
            <person name="Govers F."/>
            <person name="Grenville-Briggs L."/>
            <person name="Horner N."/>
            <person name="Hostetler J."/>
            <person name="Jiang R.H."/>
            <person name="Johnson J."/>
            <person name="Krajaejun T."/>
            <person name="Lin H."/>
            <person name="Meijer H.J."/>
            <person name="Moore B."/>
            <person name="Morris P."/>
            <person name="Phuntmart V."/>
            <person name="Puiu D."/>
            <person name="Shetty J."/>
            <person name="Stajich J.E."/>
            <person name="Tripathy S."/>
            <person name="Wawra S."/>
            <person name="van West P."/>
            <person name="Whitty B.R."/>
            <person name="Coutinho P.M."/>
            <person name="Henrissat B."/>
            <person name="Martin F."/>
            <person name="Thomas P.D."/>
            <person name="Tyler B.M."/>
            <person name="De Vries R.P."/>
            <person name="Kamoun S."/>
            <person name="Yandell M."/>
            <person name="Tisserat N."/>
            <person name="Buell C.R."/>
        </authorList>
    </citation>
    <scope>NUCLEOTIDE SEQUENCE</scope>
    <source>
        <strain evidence="3">DAOM:BR144</strain>
    </source>
</reference>
<name>K3X8A5_GLOUD</name>
<evidence type="ECO:0000313" key="2">
    <source>
        <dbReference type="EnsemblProtists" id="PYU1_T013454"/>
    </source>
</evidence>
<dbReference type="eggNOG" id="ENOG502QS1S">
    <property type="taxonomic scope" value="Eukaryota"/>
</dbReference>
<reference evidence="3" key="2">
    <citation type="submission" date="2010-04" db="EMBL/GenBank/DDBJ databases">
        <authorList>
            <person name="Buell R."/>
            <person name="Hamilton J."/>
            <person name="Hostetler J."/>
        </authorList>
    </citation>
    <scope>NUCLEOTIDE SEQUENCE [LARGE SCALE GENOMIC DNA]</scope>
    <source>
        <strain evidence="3">DAOM:BR144</strain>
    </source>
</reference>
<feature type="compositionally biased region" description="Acidic residues" evidence="1">
    <location>
        <begin position="445"/>
        <end position="463"/>
    </location>
</feature>
<dbReference type="OMA" id="CVYHDWR"/>
<dbReference type="PANTHER" id="PTHR28633:SF1">
    <property type="entry name" value="BLOC-2 COMPLEX MEMBER HPS3"/>
    <property type="match status" value="1"/>
</dbReference>
<dbReference type="VEuPathDB" id="FungiDB:PYU1_G013425"/>
<evidence type="ECO:0000313" key="3">
    <source>
        <dbReference type="Proteomes" id="UP000019132"/>
    </source>
</evidence>